<proteinExistence type="predicted"/>
<dbReference type="RefSeq" id="WP_192026035.1">
    <property type="nucleotide sequence ID" value="NZ_JACYTN010000014.1"/>
</dbReference>
<comment type="caution">
    <text evidence="2">The sequence shown here is derived from an EMBL/GenBank/DDBJ whole genome shotgun (WGS) entry which is preliminary data.</text>
</comment>
<evidence type="ECO:0000313" key="2">
    <source>
        <dbReference type="EMBL" id="MBD8499698.1"/>
    </source>
</evidence>
<dbReference type="Proteomes" id="UP000634529">
    <property type="component" value="Unassembled WGS sequence"/>
</dbReference>
<evidence type="ECO:0000259" key="1">
    <source>
        <dbReference type="Pfam" id="PF01345"/>
    </source>
</evidence>
<feature type="domain" description="DUF11" evidence="1">
    <location>
        <begin position="444"/>
        <end position="555"/>
    </location>
</feature>
<dbReference type="InterPro" id="IPR047589">
    <property type="entry name" value="DUF11_rpt"/>
</dbReference>
<feature type="domain" description="DUF11" evidence="1">
    <location>
        <begin position="298"/>
        <end position="420"/>
    </location>
</feature>
<keyword evidence="3" id="KW-1185">Reference proteome</keyword>
<protein>
    <submittedName>
        <fullName evidence="2">DUF11 domain-containing protein</fullName>
    </submittedName>
</protein>
<dbReference type="InterPro" id="IPR001434">
    <property type="entry name" value="OmcB-like_DUF11"/>
</dbReference>
<gene>
    <name evidence="2" type="ORF">IFO66_15495</name>
</gene>
<dbReference type="Pfam" id="PF01345">
    <property type="entry name" value="DUF11"/>
    <property type="match status" value="2"/>
</dbReference>
<reference evidence="2 3" key="1">
    <citation type="submission" date="2020-09" db="EMBL/GenBank/DDBJ databases">
        <title>Paenibacillus sp. CAU 1523 isolated from sand of Haeundae Beach.</title>
        <authorList>
            <person name="Kim W."/>
        </authorList>
    </citation>
    <scope>NUCLEOTIDE SEQUENCE [LARGE SCALE GENOMIC DNA]</scope>
    <source>
        <strain evidence="2 3">CAU 1523</strain>
    </source>
</reference>
<dbReference type="NCBIfam" id="TIGR01451">
    <property type="entry name" value="B_ant_repeat"/>
    <property type="match status" value="2"/>
</dbReference>
<dbReference type="EMBL" id="JACYTN010000014">
    <property type="protein sequence ID" value="MBD8499698.1"/>
    <property type="molecule type" value="Genomic_DNA"/>
</dbReference>
<accession>A0ABR9B043</accession>
<sequence>MTFMLRFSGNASGDLTFAGNALGVSSIAELVLPPKSRVLYAELVWAGSFNHLGNNWRASIEAPIHLTTPEGIKFRVKPDPATASYMGEYEYFRSANVTDIIRAGGSGAYIVNGNSTNIRQADTLCKLIGWTLCVIYEHPTLPLRNLSLNVGGVRVNPSSSVTTTISGFGTPLSGPIAGKLAVCMGEREEDASSLLDYAAANPIDLTNSNDVLHHFFTALQGDAARSTSTYNTASMPYFSKDEIGRRGVGSRRWDISNMDISQSLFNSQTSAMFQFRTTGDFYNLYAAGISIEINQPRLEVTMDVSPSQELEEQVLQYSIVVKNIGSTSAESVIIFDTLADHVLLISESVHINGELAPPNTNPGLGISVGTLLPEQSIILLYKVKIPAKRLQCDTISNQAIAKIQYRSVADGPMLEENIASNEVNFGIQTLQKKKEVIKGSPFPLKVKQKASNKSMYVGDNLFFTFKVTNASNVPLEKITLTNLFEDGTKFISKSVKINSKSHPKAKPASGISLLNLEPGQSVEVSYCVKQVALPTIHKIRNYATLSYRPADSVDSQSIRSNIVVIKIEEREK</sequence>
<evidence type="ECO:0000313" key="3">
    <source>
        <dbReference type="Proteomes" id="UP000634529"/>
    </source>
</evidence>
<name>A0ABR9B043_9BACL</name>
<dbReference type="PANTHER" id="PTHR34819">
    <property type="entry name" value="LARGE CYSTEINE-RICH PERIPLASMIC PROTEIN OMCB"/>
    <property type="match status" value="1"/>
</dbReference>
<dbReference type="InterPro" id="IPR051172">
    <property type="entry name" value="Chlamydia_OmcB"/>
</dbReference>
<organism evidence="2 3">
    <name type="scientific">Paenibacillus arenosi</name>
    <dbReference type="NCBI Taxonomy" id="2774142"/>
    <lineage>
        <taxon>Bacteria</taxon>
        <taxon>Bacillati</taxon>
        <taxon>Bacillota</taxon>
        <taxon>Bacilli</taxon>
        <taxon>Bacillales</taxon>
        <taxon>Paenibacillaceae</taxon>
        <taxon>Paenibacillus</taxon>
    </lineage>
</organism>